<dbReference type="PANTHER" id="PTHR48078:SF6">
    <property type="entry name" value="L-THREONINE DEHYDRATASE CATABOLIC TDCB"/>
    <property type="match status" value="1"/>
</dbReference>
<dbReference type="Gene3D" id="3.40.50.1100">
    <property type="match status" value="2"/>
</dbReference>
<dbReference type="Proteomes" id="UP001424441">
    <property type="component" value="Unassembled WGS sequence"/>
</dbReference>
<dbReference type="SUPFAM" id="SSF53686">
    <property type="entry name" value="Tryptophan synthase beta subunit-like PLP-dependent enzymes"/>
    <property type="match status" value="1"/>
</dbReference>
<dbReference type="InterPro" id="IPR001926">
    <property type="entry name" value="TrpB-like_PALP"/>
</dbReference>
<gene>
    <name evidence="5" type="primary">ilvA_2</name>
    <name evidence="5" type="ORF">GCM10008943_22450</name>
</gene>
<feature type="domain" description="Tryptophan synthase beta chain-like PALP" evidence="4">
    <location>
        <begin position="14"/>
        <end position="303"/>
    </location>
</feature>
<comment type="cofactor">
    <cofactor evidence="1">
        <name>pyridoxal 5'-phosphate</name>
        <dbReference type="ChEBI" id="CHEBI:597326"/>
    </cofactor>
</comment>
<dbReference type="RefSeq" id="WP_343805537.1">
    <property type="nucleotide sequence ID" value="NZ_BAAADE010000003.1"/>
</dbReference>
<keyword evidence="3" id="KW-0456">Lyase</keyword>
<keyword evidence="2" id="KW-0663">Pyridoxal phosphate</keyword>
<accession>A0ABP3RAR4</accession>
<sequence>MIKIKDLNEARAAITPYIHRTPLWHSRYLSSLLGRETWVKAELFQRTGSYKPRGMLWAMMQLPPEAAARGTITFSAGNAAQGLAYAGGVLGIASTVVMAASANPTKVAATKSYGAQVILHGTPQEAAQFCLDHAEREGLTYISSYDNDDLMTGHASLGLEIFEDLPDVADIVMGIGGGGMSGGIAKAAIAQNHAVRLWGVEPEGAAAMSQSLTSGKAVRLPVVSTIADGLAAPSAGELCFDLIKERFETVHLVNDEQIIEAMKILMSRLKIMPEPAACAGLAAALAQPEITKGDGPLVLVISGGNLDLNALKNWL</sequence>
<reference evidence="6" key="1">
    <citation type="journal article" date="2019" name="Int. J. Syst. Evol. Microbiol.">
        <title>The Global Catalogue of Microorganisms (GCM) 10K type strain sequencing project: providing services to taxonomists for standard genome sequencing and annotation.</title>
        <authorList>
            <consortium name="The Broad Institute Genomics Platform"/>
            <consortium name="The Broad Institute Genome Sequencing Center for Infectious Disease"/>
            <person name="Wu L."/>
            <person name="Ma J."/>
        </authorList>
    </citation>
    <scope>NUCLEOTIDE SEQUENCE [LARGE SCALE GENOMIC DNA]</scope>
    <source>
        <strain evidence="6">JCM 15115</strain>
    </source>
</reference>
<evidence type="ECO:0000313" key="5">
    <source>
        <dbReference type="EMBL" id="GAA0606346.1"/>
    </source>
</evidence>
<comment type="caution">
    <text evidence="5">The sequence shown here is derived from an EMBL/GenBank/DDBJ whole genome shotgun (WGS) entry which is preliminary data.</text>
</comment>
<evidence type="ECO:0000313" key="6">
    <source>
        <dbReference type="Proteomes" id="UP001424441"/>
    </source>
</evidence>
<evidence type="ECO:0000259" key="4">
    <source>
        <dbReference type="Pfam" id="PF00291"/>
    </source>
</evidence>
<evidence type="ECO:0000256" key="3">
    <source>
        <dbReference type="ARBA" id="ARBA00023239"/>
    </source>
</evidence>
<evidence type="ECO:0000256" key="1">
    <source>
        <dbReference type="ARBA" id="ARBA00001933"/>
    </source>
</evidence>
<dbReference type="PANTHER" id="PTHR48078">
    <property type="entry name" value="THREONINE DEHYDRATASE, MITOCHONDRIAL-RELATED"/>
    <property type="match status" value="1"/>
</dbReference>
<evidence type="ECO:0000256" key="2">
    <source>
        <dbReference type="ARBA" id="ARBA00022898"/>
    </source>
</evidence>
<proteinExistence type="predicted"/>
<protein>
    <submittedName>
        <fullName evidence="5">Threonine ammonia-lyase</fullName>
    </submittedName>
</protein>
<dbReference type="InterPro" id="IPR050147">
    <property type="entry name" value="Ser/Thr_Dehydratase"/>
</dbReference>
<keyword evidence="6" id="KW-1185">Reference proteome</keyword>
<dbReference type="EMBL" id="BAAADE010000003">
    <property type="protein sequence ID" value="GAA0606346.1"/>
    <property type="molecule type" value="Genomic_DNA"/>
</dbReference>
<organism evidence="5 6">
    <name type="scientific">Paenochrobactrum glaciei</name>
    <dbReference type="NCBI Taxonomy" id="486407"/>
    <lineage>
        <taxon>Bacteria</taxon>
        <taxon>Pseudomonadati</taxon>
        <taxon>Pseudomonadota</taxon>
        <taxon>Alphaproteobacteria</taxon>
        <taxon>Hyphomicrobiales</taxon>
        <taxon>Brucellaceae</taxon>
        <taxon>Paenochrobactrum</taxon>
    </lineage>
</organism>
<dbReference type="CDD" id="cd01562">
    <property type="entry name" value="Thr-dehyd"/>
    <property type="match status" value="1"/>
</dbReference>
<dbReference type="Pfam" id="PF00291">
    <property type="entry name" value="PALP"/>
    <property type="match status" value="1"/>
</dbReference>
<dbReference type="InterPro" id="IPR036052">
    <property type="entry name" value="TrpB-like_PALP_sf"/>
</dbReference>
<name>A0ABP3RAR4_9HYPH</name>